<keyword evidence="3" id="KW-0808">Transferase</keyword>
<evidence type="ECO:0000256" key="8">
    <source>
        <dbReference type="ARBA" id="ARBA00048679"/>
    </source>
</evidence>
<comment type="similarity">
    <text evidence="1">Belongs to the protein kinase superfamily. STE Ser/Thr protein kinase family. STE20 subfamily.</text>
</comment>
<feature type="domain" description="Protein kinase" evidence="9">
    <location>
        <begin position="1"/>
        <end position="66"/>
    </location>
</feature>
<evidence type="ECO:0000256" key="5">
    <source>
        <dbReference type="ARBA" id="ARBA00022777"/>
    </source>
</evidence>
<keyword evidence="4" id="KW-0547">Nucleotide-binding</keyword>
<keyword evidence="2" id="KW-0723">Serine/threonine-protein kinase</keyword>
<dbReference type="InterPro" id="IPR050629">
    <property type="entry name" value="STE20/SPS1-PAK"/>
</dbReference>
<dbReference type="EMBL" id="CAJNOH010003225">
    <property type="protein sequence ID" value="CAF1328204.1"/>
    <property type="molecule type" value="Genomic_DNA"/>
</dbReference>
<evidence type="ECO:0000313" key="11">
    <source>
        <dbReference type="EMBL" id="CAF1590133.1"/>
    </source>
</evidence>
<keyword evidence="13" id="KW-1185">Reference proteome</keyword>
<feature type="non-terminal residue" evidence="10">
    <location>
        <position position="1"/>
    </location>
</feature>
<accession>A0A815FT84</accession>
<dbReference type="PANTHER" id="PTHR48012">
    <property type="entry name" value="STERILE20-LIKE KINASE, ISOFORM B-RELATED"/>
    <property type="match status" value="1"/>
</dbReference>
<evidence type="ECO:0000256" key="1">
    <source>
        <dbReference type="ARBA" id="ARBA00008874"/>
    </source>
</evidence>
<dbReference type="GO" id="GO:0005524">
    <property type="term" value="F:ATP binding"/>
    <property type="evidence" value="ECO:0007669"/>
    <property type="project" value="UniProtKB-KW"/>
</dbReference>
<evidence type="ECO:0000256" key="7">
    <source>
        <dbReference type="ARBA" id="ARBA00047899"/>
    </source>
</evidence>
<dbReference type="InterPro" id="IPR000719">
    <property type="entry name" value="Prot_kinase_dom"/>
</dbReference>
<comment type="catalytic activity">
    <reaction evidence="8">
        <text>L-seryl-[protein] + ATP = O-phospho-L-seryl-[protein] + ADP + H(+)</text>
        <dbReference type="Rhea" id="RHEA:17989"/>
        <dbReference type="Rhea" id="RHEA-COMP:9863"/>
        <dbReference type="Rhea" id="RHEA-COMP:11604"/>
        <dbReference type="ChEBI" id="CHEBI:15378"/>
        <dbReference type="ChEBI" id="CHEBI:29999"/>
        <dbReference type="ChEBI" id="CHEBI:30616"/>
        <dbReference type="ChEBI" id="CHEBI:83421"/>
        <dbReference type="ChEBI" id="CHEBI:456216"/>
        <dbReference type="EC" id="2.7.11.1"/>
    </reaction>
</comment>
<dbReference type="GO" id="GO:0004674">
    <property type="term" value="F:protein serine/threonine kinase activity"/>
    <property type="evidence" value="ECO:0007669"/>
    <property type="project" value="UniProtKB-KW"/>
</dbReference>
<organism evidence="10 12">
    <name type="scientific">Rotaria sordida</name>
    <dbReference type="NCBI Taxonomy" id="392033"/>
    <lineage>
        <taxon>Eukaryota</taxon>
        <taxon>Metazoa</taxon>
        <taxon>Spiralia</taxon>
        <taxon>Gnathifera</taxon>
        <taxon>Rotifera</taxon>
        <taxon>Eurotatoria</taxon>
        <taxon>Bdelloidea</taxon>
        <taxon>Philodinida</taxon>
        <taxon>Philodinidae</taxon>
        <taxon>Rotaria</taxon>
    </lineage>
</organism>
<dbReference type="Gene3D" id="1.10.510.10">
    <property type="entry name" value="Transferase(Phosphotransferase) domain 1"/>
    <property type="match status" value="1"/>
</dbReference>
<dbReference type="Proteomes" id="UP000663854">
    <property type="component" value="Unassembled WGS sequence"/>
</dbReference>
<proteinExistence type="inferred from homology"/>
<dbReference type="PANTHER" id="PTHR48012:SF10">
    <property type="entry name" value="FI20177P1"/>
    <property type="match status" value="1"/>
</dbReference>
<evidence type="ECO:0000256" key="4">
    <source>
        <dbReference type="ARBA" id="ARBA00022741"/>
    </source>
</evidence>
<dbReference type="Proteomes" id="UP000663870">
    <property type="component" value="Unassembled WGS sequence"/>
</dbReference>
<evidence type="ECO:0000256" key="2">
    <source>
        <dbReference type="ARBA" id="ARBA00022527"/>
    </source>
</evidence>
<evidence type="ECO:0000313" key="10">
    <source>
        <dbReference type="EMBL" id="CAF1328204.1"/>
    </source>
</evidence>
<name>A0A815FT84_9BILA</name>
<comment type="caution">
    <text evidence="10">The sequence shown here is derived from an EMBL/GenBank/DDBJ whole genome shotgun (WGS) entry which is preliminary data.</text>
</comment>
<evidence type="ECO:0000256" key="3">
    <source>
        <dbReference type="ARBA" id="ARBA00022679"/>
    </source>
</evidence>
<dbReference type="EMBL" id="CAJNOL010004531">
    <property type="protein sequence ID" value="CAF1590133.1"/>
    <property type="molecule type" value="Genomic_DNA"/>
</dbReference>
<reference evidence="10" key="1">
    <citation type="submission" date="2021-02" db="EMBL/GenBank/DDBJ databases">
        <authorList>
            <person name="Nowell W R."/>
        </authorList>
    </citation>
    <scope>NUCLEOTIDE SEQUENCE</scope>
</reference>
<dbReference type="SUPFAM" id="SSF56112">
    <property type="entry name" value="Protein kinase-like (PK-like)"/>
    <property type="match status" value="1"/>
</dbReference>
<evidence type="ECO:0000256" key="6">
    <source>
        <dbReference type="ARBA" id="ARBA00022840"/>
    </source>
</evidence>
<keyword evidence="5" id="KW-0418">Kinase</keyword>
<dbReference type="AlphaFoldDB" id="A0A815FT84"/>
<evidence type="ECO:0000259" key="9">
    <source>
        <dbReference type="PROSITE" id="PS50011"/>
    </source>
</evidence>
<protein>
    <recommendedName>
        <fullName evidence="9">Protein kinase domain-containing protein</fullName>
    </recommendedName>
</protein>
<sequence length="66" mass="7498">MTKILERLTDENILEIVCKIEKGLKGFEYLHLCSKIHREIKAQNILFTNNGHSKLAAFDVAGQLTV</sequence>
<keyword evidence="6" id="KW-0067">ATP-binding</keyword>
<evidence type="ECO:0000313" key="12">
    <source>
        <dbReference type="Proteomes" id="UP000663854"/>
    </source>
</evidence>
<dbReference type="InterPro" id="IPR011009">
    <property type="entry name" value="Kinase-like_dom_sf"/>
</dbReference>
<dbReference type="Pfam" id="PF00069">
    <property type="entry name" value="Pkinase"/>
    <property type="match status" value="1"/>
</dbReference>
<dbReference type="GO" id="GO:0005737">
    <property type="term" value="C:cytoplasm"/>
    <property type="evidence" value="ECO:0007669"/>
    <property type="project" value="TreeGrafter"/>
</dbReference>
<comment type="catalytic activity">
    <reaction evidence="7">
        <text>L-threonyl-[protein] + ATP = O-phospho-L-threonyl-[protein] + ADP + H(+)</text>
        <dbReference type="Rhea" id="RHEA:46608"/>
        <dbReference type="Rhea" id="RHEA-COMP:11060"/>
        <dbReference type="Rhea" id="RHEA-COMP:11605"/>
        <dbReference type="ChEBI" id="CHEBI:15378"/>
        <dbReference type="ChEBI" id="CHEBI:30013"/>
        <dbReference type="ChEBI" id="CHEBI:30616"/>
        <dbReference type="ChEBI" id="CHEBI:61977"/>
        <dbReference type="ChEBI" id="CHEBI:456216"/>
        <dbReference type="EC" id="2.7.11.1"/>
    </reaction>
</comment>
<dbReference type="PROSITE" id="PS50011">
    <property type="entry name" value="PROTEIN_KINASE_DOM"/>
    <property type="match status" value="1"/>
</dbReference>
<gene>
    <name evidence="11" type="ORF">JXQ802_LOCUS47139</name>
    <name evidence="10" type="ORF">PYM288_LOCUS31272</name>
</gene>
<evidence type="ECO:0000313" key="13">
    <source>
        <dbReference type="Proteomes" id="UP000663870"/>
    </source>
</evidence>